<gene>
    <name evidence="4" type="ORF">ENJ61_07965</name>
</gene>
<dbReference type="InterPro" id="IPR041121">
    <property type="entry name" value="SDH_C"/>
</dbReference>
<proteinExistence type="predicted"/>
<reference evidence="4" key="1">
    <citation type="journal article" date="2020" name="mSystems">
        <title>Genome- and Community-Level Interaction Insights into Carbon Utilization and Element Cycling Functions of Hydrothermarchaeota in Hydrothermal Sediment.</title>
        <authorList>
            <person name="Zhou Z."/>
            <person name="Liu Y."/>
            <person name="Xu W."/>
            <person name="Pan J."/>
            <person name="Luo Z.H."/>
            <person name="Li M."/>
        </authorList>
    </citation>
    <scope>NUCLEOTIDE SEQUENCE [LARGE SCALE GENOMIC DNA]</scope>
    <source>
        <strain evidence="4">HyVt-501</strain>
    </source>
</reference>
<dbReference type="GO" id="GO:0009423">
    <property type="term" value="P:chorismate biosynthetic process"/>
    <property type="evidence" value="ECO:0007669"/>
    <property type="project" value="TreeGrafter"/>
</dbReference>
<dbReference type="Pfam" id="PF01488">
    <property type="entry name" value="Shikimate_DH"/>
    <property type="match status" value="1"/>
</dbReference>
<dbReference type="CDD" id="cd01065">
    <property type="entry name" value="NAD_bind_Shikimate_DH"/>
    <property type="match status" value="1"/>
</dbReference>
<dbReference type="AlphaFoldDB" id="A0A7C5L5X6"/>
<dbReference type="GO" id="GO:0019632">
    <property type="term" value="P:shikimate metabolic process"/>
    <property type="evidence" value="ECO:0007669"/>
    <property type="project" value="TreeGrafter"/>
</dbReference>
<dbReference type="GO" id="GO:0005829">
    <property type="term" value="C:cytosol"/>
    <property type="evidence" value="ECO:0007669"/>
    <property type="project" value="TreeGrafter"/>
</dbReference>
<dbReference type="GO" id="GO:0050661">
    <property type="term" value="F:NADP binding"/>
    <property type="evidence" value="ECO:0007669"/>
    <property type="project" value="TreeGrafter"/>
</dbReference>
<evidence type="ECO:0000256" key="1">
    <source>
        <dbReference type="ARBA" id="ARBA00022857"/>
    </source>
</evidence>
<dbReference type="Proteomes" id="UP000885792">
    <property type="component" value="Unassembled WGS sequence"/>
</dbReference>
<dbReference type="GO" id="GO:0004764">
    <property type="term" value="F:shikimate 3-dehydrogenase (NADP+) activity"/>
    <property type="evidence" value="ECO:0007669"/>
    <property type="project" value="InterPro"/>
</dbReference>
<sequence>IGAANTLKFSDEGVEAYNTDWIGFLRALEEVHRPDGASVLVLGAGGASRAVLYALRQVSAKVFLWNRTREKADRLAERFGARVVDAPEEALGEVDVVVNTTSVGLREDDPPPVNASLLKRDQLVVDLIYKETALLRAARERGCRVQNGFPMLVYQGAESFRIWTGCEPPVRVMKLSLLEFGYIPTDYSRTP</sequence>
<dbReference type="PANTHER" id="PTHR21089:SF1">
    <property type="entry name" value="BIFUNCTIONAL 3-DEHYDROQUINATE DEHYDRATASE_SHIKIMATE DEHYDROGENASE, CHLOROPLASTIC"/>
    <property type="match status" value="1"/>
</dbReference>
<dbReference type="PANTHER" id="PTHR21089">
    <property type="entry name" value="SHIKIMATE DEHYDROGENASE"/>
    <property type="match status" value="1"/>
</dbReference>
<feature type="domain" description="Quinate/shikimate 5-dehydrogenase/glutamyl-tRNA reductase" evidence="2">
    <location>
        <begin position="32"/>
        <end position="102"/>
    </location>
</feature>
<feature type="domain" description="SDH C-terminal" evidence="3">
    <location>
        <begin position="148"/>
        <end position="174"/>
    </location>
</feature>
<dbReference type="InterPro" id="IPR036291">
    <property type="entry name" value="NAD(P)-bd_dom_sf"/>
</dbReference>
<dbReference type="Gene3D" id="3.40.50.720">
    <property type="entry name" value="NAD(P)-binding Rossmann-like Domain"/>
    <property type="match status" value="1"/>
</dbReference>
<dbReference type="EMBL" id="DRNB01000294">
    <property type="protein sequence ID" value="HHJ64825.1"/>
    <property type="molecule type" value="Genomic_DNA"/>
</dbReference>
<dbReference type="Pfam" id="PF18317">
    <property type="entry name" value="SDH_C"/>
    <property type="match status" value="1"/>
</dbReference>
<evidence type="ECO:0000313" key="4">
    <source>
        <dbReference type="EMBL" id="HHJ64825.1"/>
    </source>
</evidence>
<dbReference type="Gene3D" id="3.40.50.10860">
    <property type="entry name" value="Leucine Dehydrogenase, chain A, domain 1"/>
    <property type="match status" value="1"/>
</dbReference>
<comment type="caution">
    <text evidence="4">The sequence shown here is derived from an EMBL/GenBank/DDBJ whole genome shotgun (WGS) entry which is preliminary data.</text>
</comment>
<evidence type="ECO:0000259" key="3">
    <source>
        <dbReference type="Pfam" id="PF18317"/>
    </source>
</evidence>
<name>A0A7C5L5X6_AQUAO</name>
<evidence type="ECO:0000259" key="2">
    <source>
        <dbReference type="Pfam" id="PF01488"/>
    </source>
</evidence>
<feature type="non-terminal residue" evidence="4">
    <location>
        <position position="1"/>
    </location>
</feature>
<dbReference type="InterPro" id="IPR006151">
    <property type="entry name" value="Shikm_DH/Glu-tRNA_Rdtase"/>
</dbReference>
<protein>
    <submittedName>
        <fullName evidence="4">Shikimate dehydrogenase</fullName>
    </submittedName>
</protein>
<organism evidence="4">
    <name type="scientific">Aquifex aeolicus</name>
    <dbReference type="NCBI Taxonomy" id="63363"/>
    <lineage>
        <taxon>Bacteria</taxon>
        <taxon>Pseudomonadati</taxon>
        <taxon>Aquificota</taxon>
        <taxon>Aquificia</taxon>
        <taxon>Aquificales</taxon>
        <taxon>Aquificaceae</taxon>
        <taxon>Aquifex</taxon>
    </lineage>
</organism>
<keyword evidence="1" id="KW-0521">NADP</keyword>
<dbReference type="SUPFAM" id="SSF51735">
    <property type="entry name" value="NAD(P)-binding Rossmann-fold domains"/>
    <property type="match status" value="1"/>
</dbReference>
<accession>A0A7C5L5X6</accession>
<dbReference type="InterPro" id="IPR022893">
    <property type="entry name" value="Shikimate_DH_fam"/>
</dbReference>